<proteinExistence type="predicted"/>
<comment type="caution">
    <text evidence="1">The sequence shown here is derived from an EMBL/GenBank/DDBJ whole genome shotgun (WGS) entry which is preliminary data.</text>
</comment>
<name>A0ABQ9IE32_9NEOP</name>
<dbReference type="Proteomes" id="UP001159363">
    <property type="component" value="Chromosome 1"/>
</dbReference>
<accession>A0ABQ9IE32</accession>
<organism evidence="1 2">
    <name type="scientific">Dryococelus australis</name>
    <dbReference type="NCBI Taxonomy" id="614101"/>
    <lineage>
        <taxon>Eukaryota</taxon>
        <taxon>Metazoa</taxon>
        <taxon>Ecdysozoa</taxon>
        <taxon>Arthropoda</taxon>
        <taxon>Hexapoda</taxon>
        <taxon>Insecta</taxon>
        <taxon>Pterygota</taxon>
        <taxon>Neoptera</taxon>
        <taxon>Polyneoptera</taxon>
        <taxon>Phasmatodea</taxon>
        <taxon>Verophasmatodea</taxon>
        <taxon>Anareolatae</taxon>
        <taxon>Phasmatidae</taxon>
        <taxon>Eurycanthinae</taxon>
        <taxon>Dryococelus</taxon>
    </lineage>
</organism>
<dbReference type="EMBL" id="JARBHB010000001">
    <property type="protein sequence ID" value="KAJ8894933.1"/>
    <property type="molecule type" value="Genomic_DNA"/>
</dbReference>
<dbReference type="Gene3D" id="1.25.40.20">
    <property type="entry name" value="Ankyrin repeat-containing domain"/>
    <property type="match status" value="1"/>
</dbReference>
<gene>
    <name evidence="1" type="ORF">PR048_000240</name>
</gene>
<sequence>MRGGSVLPPAQANMEMLHDLVSKDQLAGMQQVLEKDLQATKGRSLALCKDQSGVGLLHKAVYNDYQDIAQFLVAFNPAIVHVKDKVRRP</sequence>
<evidence type="ECO:0000313" key="2">
    <source>
        <dbReference type="Proteomes" id="UP001159363"/>
    </source>
</evidence>
<evidence type="ECO:0000313" key="1">
    <source>
        <dbReference type="EMBL" id="KAJ8894933.1"/>
    </source>
</evidence>
<protein>
    <submittedName>
        <fullName evidence="1">Uncharacterized protein</fullName>
    </submittedName>
</protein>
<reference evidence="1 2" key="1">
    <citation type="submission" date="2023-02" db="EMBL/GenBank/DDBJ databases">
        <title>LHISI_Scaffold_Assembly.</title>
        <authorList>
            <person name="Stuart O.P."/>
            <person name="Cleave R."/>
            <person name="Magrath M.J.L."/>
            <person name="Mikheyev A.S."/>
        </authorList>
    </citation>
    <scope>NUCLEOTIDE SEQUENCE [LARGE SCALE GENOMIC DNA]</scope>
    <source>
        <strain evidence="1">Daus_M_001</strain>
        <tissue evidence="1">Leg muscle</tissue>
    </source>
</reference>
<dbReference type="InterPro" id="IPR036770">
    <property type="entry name" value="Ankyrin_rpt-contain_sf"/>
</dbReference>
<keyword evidence="2" id="KW-1185">Reference proteome</keyword>